<dbReference type="PANTHER" id="PTHR30443">
    <property type="entry name" value="INNER MEMBRANE PROTEIN"/>
    <property type="match status" value="1"/>
</dbReference>
<dbReference type="PANTHER" id="PTHR30443:SF2">
    <property type="entry name" value="PHOSPHOETHANOLAMINE TRANSFERASE EPTC"/>
    <property type="match status" value="1"/>
</dbReference>
<keyword evidence="3" id="KW-0808">Transferase</keyword>
<evidence type="ECO:0000259" key="7">
    <source>
        <dbReference type="Pfam" id="PF00884"/>
    </source>
</evidence>
<evidence type="ECO:0000313" key="8">
    <source>
        <dbReference type="EMBL" id="BCZ17579.1"/>
    </source>
</evidence>
<dbReference type="InterPro" id="IPR058130">
    <property type="entry name" value="PEA_transf_C"/>
</dbReference>
<dbReference type="Pfam" id="PF00884">
    <property type="entry name" value="Sulfatase"/>
    <property type="match status" value="1"/>
</dbReference>
<evidence type="ECO:0000256" key="5">
    <source>
        <dbReference type="ARBA" id="ARBA00022989"/>
    </source>
</evidence>
<dbReference type="Proteomes" id="UP000826775">
    <property type="component" value="Chromosome"/>
</dbReference>
<gene>
    <name evidence="8" type="ORF">NHP190003_08610</name>
</gene>
<keyword evidence="5" id="KW-1133">Transmembrane helix</keyword>
<dbReference type="CDD" id="cd16017">
    <property type="entry name" value="LptA"/>
    <property type="match status" value="1"/>
</dbReference>
<evidence type="ECO:0000256" key="6">
    <source>
        <dbReference type="ARBA" id="ARBA00023136"/>
    </source>
</evidence>
<evidence type="ECO:0000256" key="2">
    <source>
        <dbReference type="ARBA" id="ARBA00022475"/>
    </source>
</evidence>
<evidence type="ECO:0000256" key="4">
    <source>
        <dbReference type="ARBA" id="ARBA00022692"/>
    </source>
</evidence>
<dbReference type="EMBL" id="AP024814">
    <property type="protein sequence ID" value="BCZ17579.1"/>
    <property type="molecule type" value="Genomic_DNA"/>
</dbReference>
<sequence>MLLNYSDRENANIPWHQQKSLGSVFKAAGYQTFWLDNQENLYTNAFYNAFNAFVYGFDYRFCTDENWTSVLAHHDLWLLSLFRQNVREKMSAKNFFLFHLFGSHGGYKNRFPKSYAKFTPKDIDDKNLKVKNDKDKQIVADYVNSIHYTDHVLGEIFKLFQGKDTIIFYLSDHAQDIFQSGNTYGHKCSAYGVEIPFMVFVTDTFKQRHPDKVKLIEQALHKPLMSDDLIHSLLPLEGF</sequence>
<keyword evidence="6" id="KW-0472">Membrane</keyword>
<comment type="subcellular location">
    <subcellularLocation>
        <location evidence="1">Cell membrane</location>
        <topology evidence="1">Multi-pass membrane protein</topology>
    </subcellularLocation>
</comment>
<proteinExistence type="predicted"/>
<name>A0ABM7SD06_9HELI</name>
<evidence type="ECO:0000256" key="3">
    <source>
        <dbReference type="ARBA" id="ARBA00022679"/>
    </source>
</evidence>
<accession>A0ABM7SD06</accession>
<keyword evidence="4" id="KW-0812">Transmembrane</keyword>
<protein>
    <recommendedName>
        <fullName evidence="7">Sulfatase N-terminal domain-containing protein</fullName>
    </recommendedName>
</protein>
<evidence type="ECO:0000313" key="9">
    <source>
        <dbReference type="Proteomes" id="UP000826775"/>
    </source>
</evidence>
<keyword evidence="9" id="KW-1185">Reference proteome</keyword>
<dbReference type="Gene3D" id="3.40.720.10">
    <property type="entry name" value="Alkaline Phosphatase, subunit A"/>
    <property type="match status" value="1"/>
</dbReference>
<dbReference type="InterPro" id="IPR000917">
    <property type="entry name" value="Sulfatase_N"/>
</dbReference>
<reference evidence="8 9" key="1">
    <citation type="submission" date="2021-07" db="EMBL/GenBank/DDBJ databases">
        <title>Novel Helicobacter sp. Isolated from a dog.</title>
        <authorList>
            <person name="Rimbara E."/>
            <person name="Suzuki M."/>
        </authorList>
    </citation>
    <scope>NUCLEOTIDE SEQUENCE [LARGE SCALE GENOMIC DNA]</scope>
    <source>
        <strain evidence="9">NHP19-003</strain>
    </source>
</reference>
<evidence type="ECO:0000256" key="1">
    <source>
        <dbReference type="ARBA" id="ARBA00004651"/>
    </source>
</evidence>
<dbReference type="SUPFAM" id="SSF53649">
    <property type="entry name" value="Alkaline phosphatase-like"/>
    <property type="match status" value="1"/>
</dbReference>
<organism evidence="8 9">
    <name type="scientific">Helicobacter gastrocanis</name>
    <dbReference type="NCBI Taxonomy" id="2849641"/>
    <lineage>
        <taxon>Bacteria</taxon>
        <taxon>Pseudomonadati</taxon>
        <taxon>Campylobacterota</taxon>
        <taxon>Epsilonproteobacteria</taxon>
        <taxon>Campylobacterales</taxon>
        <taxon>Helicobacteraceae</taxon>
        <taxon>Helicobacter</taxon>
    </lineage>
</organism>
<dbReference type="InterPro" id="IPR040423">
    <property type="entry name" value="PEA_transferase"/>
</dbReference>
<feature type="domain" description="Sulfatase N-terminal" evidence="7">
    <location>
        <begin position="12"/>
        <end position="236"/>
    </location>
</feature>
<dbReference type="InterPro" id="IPR017850">
    <property type="entry name" value="Alkaline_phosphatase_core_sf"/>
</dbReference>
<keyword evidence="2" id="KW-1003">Cell membrane</keyword>